<dbReference type="Proteomes" id="UP001152797">
    <property type="component" value="Unassembled WGS sequence"/>
</dbReference>
<sequence length="390" mass="43010">MVRNFWLPDFPWCPMRSSQRSRKAWRLGGRCGRRTVALALLLGWLRAERSRSFFGPAQDPGRRELRREYSGRGIDRLVLPLSCGGNLFVRGHAASEQQVPDGWPLGSFQEWRSLIFEPSAEQDAGPPFIQSISKVTCCPDGTWLPEADPQVLALNYPKTLSAAVACAVRTIQAPEPRILVIGLGSGSVPLWLADQFPKSQVDVVELEGTVIRAASEVLGFPILVPGLGEQKMSPLRRKLANRLKAIEGDGAALAEHWALAGRRYDAVLIDAYDSLNRVPASLWQDTGPLVRALPQLLQPRGVVAANVPPGFPTSTMLQAFQGALRDSDSTPPALTFEVPETMNTVALVLRGIEEEEPLWSLRQEAKKMMNGRECLIDVVSRLTDCKCRRS</sequence>
<comment type="caution">
    <text evidence="1">The sequence shown here is derived from an EMBL/GenBank/DDBJ whole genome shotgun (WGS) entry which is preliminary data.</text>
</comment>
<dbReference type="OrthoDB" id="411785at2759"/>
<name>A0A9P1G0S8_9DINO</name>
<proteinExistence type="predicted"/>
<dbReference type="AlphaFoldDB" id="A0A9P1G0S8"/>
<reference evidence="1" key="1">
    <citation type="submission" date="2022-10" db="EMBL/GenBank/DDBJ databases">
        <authorList>
            <person name="Chen Y."/>
            <person name="Dougan E. K."/>
            <person name="Chan C."/>
            <person name="Rhodes N."/>
            <person name="Thang M."/>
        </authorList>
    </citation>
    <scope>NUCLEOTIDE SEQUENCE</scope>
</reference>
<dbReference type="InterPro" id="IPR029063">
    <property type="entry name" value="SAM-dependent_MTases_sf"/>
</dbReference>
<dbReference type="EMBL" id="CAMXCT020002237">
    <property type="protein sequence ID" value="CAL1150129.1"/>
    <property type="molecule type" value="Genomic_DNA"/>
</dbReference>
<evidence type="ECO:0000313" key="4">
    <source>
        <dbReference type="Proteomes" id="UP001152797"/>
    </source>
</evidence>
<evidence type="ECO:0000313" key="3">
    <source>
        <dbReference type="EMBL" id="CAL4784066.1"/>
    </source>
</evidence>
<accession>A0A9P1G0S8</accession>
<reference evidence="2" key="2">
    <citation type="submission" date="2024-04" db="EMBL/GenBank/DDBJ databases">
        <authorList>
            <person name="Chen Y."/>
            <person name="Shah S."/>
            <person name="Dougan E. K."/>
            <person name="Thang M."/>
            <person name="Chan C."/>
        </authorList>
    </citation>
    <scope>NUCLEOTIDE SEQUENCE [LARGE SCALE GENOMIC DNA]</scope>
</reference>
<evidence type="ECO:0000313" key="1">
    <source>
        <dbReference type="EMBL" id="CAI3996754.1"/>
    </source>
</evidence>
<keyword evidence="4" id="KW-1185">Reference proteome</keyword>
<protein>
    <submittedName>
        <fullName evidence="3">Spermidine synthase</fullName>
    </submittedName>
</protein>
<dbReference type="SUPFAM" id="SSF53335">
    <property type="entry name" value="S-adenosyl-L-methionine-dependent methyltransferases"/>
    <property type="match status" value="1"/>
</dbReference>
<evidence type="ECO:0000313" key="2">
    <source>
        <dbReference type="EMBL" id="CAL1150129.1"/>
    </source>
</evidence>
<dbReference type="EMBL" id="CAMXCT010002237">
    <property type="protein sequence ID" value="CAI3996754.1"/>
    <property type="molecule type" value="Genomic_DNA"/>
</dbReference>
<dbReference type="Gene3D" id="3.40.50.150">
    <property type="entry name" value="Vaccinia Virus protein VP39"/>
    <property type="match status" value="1"/>
</dbReference>
<organism evidence="1">
    <name type="scientific">Cladocopium goreaui</name>
    <dbReference type="NCBI Taxonomy" id="2562237"/>
    <lineage>
        <taxon>Eukaryota</taxon>
        <taxon>Sar</taxon>
        <taxon>Alveolata</taxon>
        <taxon>Dinophyceae</taxon>
        <taxon>Suessiales</taxon>
        <taxon>Symbiodiniaceae</taxon>
        <taxon>Cladocopium</taxon>
    </lineage>
</organism>
<dbReference type="EMBL" id="CAMXCT030002237">
    <property type="protein sequence ID" value="CAL4784066.1"/>
    <property type="molecule type" value="Genomic_DNA"/>
</dbReference>
<gene>
    <name evidence="1" type="ORF">C1SCF055_LOCUS23201</name>
</gene>